<dbReference type="STRING" id="1379910.TH63_18685"/>
<evidence type="ECO:0000313" key="5">
    <source>
        <dbReference type="Proteomes" id="UP000036458"/>
    </source>
</evidence>
<feature type="domain" description="N-acetyltransferase" evidence="3">
    <location>
        <begin position="5"/>
        <end position="144"/>
    </location>
</feature>
<dbReference type="InterPro" id="IPR000182">
    <property type="entry name" value="GNAT_dom"/>
</dbReference>
<gene>
    <name evidence="4" type="ORF">TH63_18685</name>
</gene>
<evidence type="ECO:0000313" key="4">
    <source>
        <dbReference type="EMBL" id="AKQ47827.1"/>
    </source>
</evidence>
<dbReference type="KEGG" id="ruf:TH63_18685"/>
<dbReference type="PROSITE" id="PS51186">
    <property type="entry name" value="GNAT"/>
    <property type="match status" value="1"/>
</dbReference>
<keyword evidence="5" id="KW-1185">Reference proteome</keyword>
<dbReference type="PATRIC" id="fig|1379910.4.peg.4072"/>
<dbReference type="Gene3D" id="3.40.630.30">
    <property type="match status" value="1"/>
</dbReference>
<accession>A0A0H4VV75</accession>
<evidence type="ECO:0000259" key="3">
    <source>
        <dbReference type="PROSITE" id="PS51186"/>
    </source>
</evidence>
<dbReference type="Proteomes" id="UP000036458">
    <property type="component" value="Chromosome"/>
</dbReference>
<dbReference type="PANTHER" id="PTHR43420:SF52">
    <property type="entry name" value="N-ACETYLTRANSFERASE YODP"/>
    <property type="match status" value="1"/>
</dbReference>
<keyword evidence="2" id="KW-0012">Acyltransferase</keyword>
<proteinExistence type="predicted"/>
<name>A0A0H4VV75_9BACT</name>
<organism evidence="4 5">
    <name type="scientific">Rufibacter radiotolerans</name>
    <dbReference type="NCBI Taxonomy" id="1379910"/>
    <lineage>
        <taxon>Bacteria</taxon>
        <taxon>Pseudomonadati</taxon>
        <taxon>Bacteroidota</taxon>
        <taxon>Cytophagia</taxon>
        <taxon>Cytophagales</taxon>
        <taxon>Hymenobacteraceae</taxon>
        <taxon>Rufibacter</taxon>
    </lineage>
</organism>
<dbReference type="AlphaFoldDB" id="A0A0H4VV75"/>
<reference evidence="4 5" key="1">
    <citation type="submission" date="2015-01" db="EMBL/GenBank/DDBJ databases">
        <title>Rufibacter sp./DG31D/ whole genome sequencing.</title>
        <authorList>
            <person name="Kim M.K."/>
            <person name="Srinivasan S."/>
            <person name="Lee J.-J."/>
        </authorList>
    </citation>
    <scope>NUCLEOTIDE SEQUENCE [LARGE SCALE GENOMIC DNA]</scope>
    <source>
        <strain evidence="4 5">DG31D</strain>
    </source>
</reference>
<sequence length="144" mass="16883">MAQDLEIREITSLAEMLTCFPLIQFLNPNMEYPRYESLLRLMLPNNYRMVGAFQGTTCVALSGYWIGAKLYSGRYLEVDNFVVDEQYRSQRVGKQLLDWLTQEAEQNQCEMMMLDAYVVNNAAHKFYLREGFVIKGFHFLKRLA</sequence>
<dbReference type="InterPro" id="IPR050680">
    <property type="entry name" value="YpeA/RimI_acetyltransf"/>
</dbReference>
<dbReference type="EMBL" id="CP010777">
    <property type="protein sequence ID" value="AKQ47827.1"/>
    <property type="molecule type" value="Genomic_DNA"/>
</dbReference>
<dbReference type="CDD" id="cd04301">
    <property type="entry name" value="NAT_SF"/>
    <property type="match status" value="1"/>
</dbReference>
<dbReference type="RefSeq" id="WP_048922971.1">
    <property type="nucleotide sequence ID" value="NZ_CP010777.1"/>
</dbReference>
<dbReference type="OrthoDB" id="9805924at2"/>
<dbReference type="PANTHER" id="PTHR43420">
    <property type="entry name" value="ACETYLTRANSFERASE"/>
    <property type="match status" value="1"/>
</dbReference>
<keyword evidence="1" id="KW-0808">Transferase</keyword>
<evidence type="ECO:0000256" key="2">
    <source>
        <dbReference type="ARBA" id="ARBA00023315"/>
    </source>
</evidence>
<evidence type="ECO:0000256" key="1">
    <source>
        <dbReference type="ARBA" id="ARBA00022679"/>
    </source>
</evidence>
<dbReference type="InterPro" id="IPR016181">
    <property type="entry name" value="Acyl_CoA_acyltransferase"/>
</dbReference>
<dbReference type="SUPFAM" id="SSF55729">
    <property type="entry name" value="Acyl-CoA N-acyltransferases (Nat)"/>
    <property type="match status" value="1"/>
</dbReference>
<protein>
    <recommendedName>
        <fullName evidence="3">N-acetyltransferase domain-containing protein</fullName>
    </recommendedName>
</protein>
<dbReference type="Pfam" id="PF00583">
    <property type="entry name" value="Acetyltransf_1"/>
    <property type="match status" value="1"/>
</dbReference>
<dbReference type="GO" id="GO:0016747">
    <property type="term" value="F:acyltransferase activity, transferring groups other than amino-acyl groups"/>
    <property type="evidence" value="ECO:0007669"/>
    <property type="project" value="InterPro"/>
</dbReference>